<feature type="region of interest" description="Disordered" evidence="7">
    <location>
        <begin position="118"/>
        <end position="190"/>
    </location>
</feature>
<evidence type="ECO:0000256" key="7">
    <source>
        <dbReference type="SAM" id="MobiDB-lite"/>
    </source>
</evidence>
<feature type="compositionally biased region" description="Polar residues" evidence="7">
    <location>
        <begin position="325"/>
        <end position="339"/>
    </location>
</feature>
<comment type="subcellular location">
    <subcellularLocation>
        <location evidence="1">Nucleus</location>
    </subcellularLocation>
</comment>
<accession>A0A1D6EX43</accession>
<evidence type="ECO:0000256" key="6">
    <source>
        <dbReference type="ARBA" id="ARBA00030479"/>
    </source>
</evidence>
<evidence type="ECO:0000313" key="11">
    <source>
        <dbReference type="EMBL" id="ONM24065.1"/>
    </source>
</evidence>
<dbReference type="STRING" id="4577.A0A1D6EX43"/>
<gene>
    <name evidence="11" type="ORF">ZEAMMB73_Zm00001d006499</name>
</gene>
<sequence length="756" mass="83107">MDSGGGEGGSTGGRFPILQANRDPESNWEVDVAKSLEQYLLKICSGEVSGEDESHSVNFAEAALLLQGSVQVYSRKVEYLYSLVLHAIEFLSHKKGINANILLKEGLSVQCNHGFHGTKASPRSRGGAFHGTKASPRSRGGAFHGTKASPRSRGGAFHGSKALPRSMGGATDQQENVTAQSNQSDPSTIPSEDYIFMGLDDVLMETRTSLDNNVDRDDLQRKIVRPPANLLVFEGDVLDSEASELDSYLLSTCDFYGDFLLLDPCDAPSVFDFLQGKHSGKENSVARQGSPAPSKSQANVFTSPNARSAGTGCKAASGKVLGGLDSTQKNPDQPSTQETSPDDKHWSDPVEPNFTDDVEKPHPDDIGDPVGDYSDDEDPWKPLNPHEPGSLKIRPYRRVKGSLRGVIGTLRKKTLTSIFPVAKMVGVIIPEHAKSFEAQQSQQEEHYGSQSPPRFEKYLASFEFGEENSNVFGDLKDDNGSDIGINFDYNDPDMPNDIDVDPDVPTYPDEIIAATPKGTHGTQDDRDTRESLDDLCRSHLVRFLMNALLASIAEVEKQSEMDARVSTWKERIEIALEEQDKNPPFDIGSYGEQILDALSSRTDSTGTASFSEIVCGRPKYEVARTFSALLQLVNSRSVYLDKGQATNELVCYTAENPFHVRLISPNRRPEMEAHFARKRVKSPLRNAGKGGESSLARHECPKKPLHKNGKIQVKTAIRLTPDGKRRRRSVTHLMQPINLESADECQWQTDSWASRA</sequence>
<organism evidence="11">
    <name type="scientific">Zea mays</name>
    <name type="common">Maize</name>
    <dbReference type="NCBI Taxonomy" id="4577"/>
    <lineage>
        <taxon>Eukaryota</taxon>
        <taxon>Viridiplantae</taxon>
        <taxon>Streptophyta</taxon>
        <taxon>Embryophyta</taxon>
        <taxon>Tracheophyta</taxon>
        <taxon>Spermatophyta</taxon>
        <taxon>Magnoliopsida</taxon>
        <taxon>Liliopsida</taxon>
        <taxon>Poales</taxon>
        <taxon>Poaceae</taxon>
        <taxon>PACMAD clade</taxon>
        <taxon>Panicoideae</taxon>
        <taxon>Andropogonodae</taxon>
        <taxon>Andropogoneae</taxon>
        <taxon>Tripsacinae</taxon>
        <taxon>Zea</taxon>
    </lineage>
</organism>
<dbReference type="InParanoid" id="A0A1D6EX43"/>
<dbReference type="Pfam" id="PF16858">
    <property type="entry name" value="CNDH2_C"/>
    <property type="match status" value="1"/>
</dbReference>
<feature type="domain" description="Condensin-2 complex subunit H2 C-terminal" evidence="9">
    <location>
        <begin position="539"/>
        <end position="668"/>
    </location>
</feature>
<keyword evidence="5" id="KW-0539">Nucleus</keyword>
<evidence type="ECO:0000256" key="5">
    <source>
        <dbReference type="ARBA" id="ARBA00023242"/>
    </source>
</evidence>
<dbReference type="IntAct" id="A0A1D6EX43">
    <property type="interactions" value="9"/>
</dbReference>
<reference evidence="11" key="1">
    <citation type="submission" date="2015-12" db="EMBL/GenBank/DDBJ databases">
        <title>Update maize B73 reference genome by single molecule sequencing technologies.</title>
        <authorList>
            <consortium name="Maize Genome Sequencing Project"/>
            <person name="Ware D."/>
        </authorList>
    </citation>
    <scope>NUCLEOTIDE SEQUENCE [LARGE SCALE GENOMIC DNA]</scope>
    <source>
        <tissue evidence="11">Seedling</tissue>
    </source>
</reference>
<evidence type="ECO:0000259" key="10">
    <source>
        <dbReference type="Pfam" id="PF16869"/>
    </source>
</evidence>
<dbReference type="AlphaFoldDB" id="A0A1D6EX43"/>
<feature type="region of interest" description="Disordered" evidence="7">
    <location>
        <begin position="281"/>
        <end position="392"/>
    </location>
</feature>
<comment type="similarity">
    <text evidence="2">Belongs to the CND2 H2 (condensin-2 subunit 2) family.</text>
</comment>
<evidence type="ECO:0000256" key="2">
    <source>
        <dbReference type="ARBA" id="ARBA00007844"/>
    </source>
</evidence>
<dbReference type="EMBL" id="CM007648">
    <property type="protein sequence ID" value="ONM24065.1"/>
    <property type="molecule type" value="Genomic_DNA"/>
</dbReference>
<evidence type="ECO:0000256" key="3">
    <source>
        <dbReference type="ARBA" id="ARBA00016903"/>
    </source>
</evidence>
<dbReference type="GO" id="GO:0005634">
    <property type="term" value="C:nucleus"/>
    <property type="evidence" value="ECO:0007669"/>
    <property type="project" value="UniProtKB-SubCell"/>
</dbReference>
<evidence type="ECO:0000259" key="9">
    <source>
        <dbReference type="Pfam" id="PF16858"/>
    </source>
</evidence>
<name>A0A1D6EX43_MAIZE</name>
<dbReference type="Pfam" id="PF16869">
    <property type="entry name" value="CNDH2_M"/>
    <property type="match status" value="1"/>
</dbReference>
<dbReference type="Pfam" id="PF06278">
    <property type="entry name" value="CNDH2_N"/>
    <property type="match status" value="1"/>
</dbReference>
<evidence type="ECO:0000256" key="1">
    <source>
        <dbReference type="ARBA" id="ARBA00004123"/>
    </source>
</evidence>
<dbReference type="GO" id="GO:0030261">
    <property type="term" value="P:chromosome condensation"/>
    <property type="evidence" value="ECO:0007669"/>
    <property type="project" value="UniProtKB-KW"/>
</dbReference>
<keyword evidence="4" id="KW-0226">DNA condensation</keyword>
<feature type="domain" description="Condensin II complex subunit H2 N-terminal" evidence="8">
    <location>
        <begin position="16"/>
        <end position="96"/>
    </location>
</feature>
<proteinExistence type="inferred from homology"/>
<dbReference type="InterPro" id="IPR009378">
    <property type="entry name" value="H2_N"/>
</dbReference>
<dbReference type="InterPro" id="IPR031719">
    <property type="entry name" value="H2_M"/>
</dbReference>
<evidence type="ECO:0000259" key="8">
    <source>
        <dbReference type="Pfam" id="PF06278"/>
    </source>
</evidence>
<dbReference type="ExpressionAtlas" id="A0A1D6EX43">
    <property type="expression patterns" value="baseline and differential"/>
</dbReference>
<feature type="compositionally biased region" description="Polar residues" evidence="7">
    <location>
        <begin position="285"/>
        <end position="308"/>
    </location>
</feature>
<protein>
    <recommendedName>
        <fullName evidence="3">Condensin-2 complex subunit H2</fullName>
    </recommendedName>
    <alternativeName>
        <fullName evidence="6">Non-SMC condensin II complex subunit H2</fullName>
    </alternativeName>
</protein>
<dbReference type="FunCoup" id="A0A1D6EX43">
    <property type="interactions" value="1235"/>
</dbReference>
<dbReference type="InterPro" id="IPR031739">
    <property type="entry name" value="Ncaph2"/>
</dbReference>
<dbReference type="PANTHER" id="PTHR14324:SF3">
    <property type="entry name" value="CONDENSIN-2 COMPLEX SUBUNIT H2"/>
    <property type="match status" value="1"/>
</dbReference>
<evidence type="ECO:0000256" key="4">
    <source>
        <dbReference type="ARBA" id="ARBA00023067"/>
    </source>
</evidence>
<dbReference type="InterPro" id="IPR031737">
    <property type="entry name" value="CNDH2_C"/>
</dbReference>
<feature type="region of interest" description="Disordered" evidence="7">
    <location>
        <begin position="683"/>
        <end position="707"/>
    </location>
</feature>
<feature type="domain" description="Condensin II complex subunit H2 middle" evidence="10">
    <location>
        <begin position="225"/>
        <end position="378"/>
    </location>
</feature>
<feature type="compositionally biased region" description="Polar residues" evidence="7">
    <location>
        <begin position="171"/>
        <end position="190"/>
    </location>
</feature>
<dbReference type="PANTHER" id="PTHR14324">
    <property type="entry name" value="CONDENSIN-2 COMPLEX SUBUNIT H2"/>
    <property type="match status" value="1"/>
</dbReference>